<evidence type="ECO:0000256" key="1">
    <source>
        <dbReference type="SAM" id="Coils"/>
    </source>
</evidence>
<dbReference type="EMBL" id="LJOD01000035">
    <property type="protein sequence ID" value="KPE48993.1"/>
    <property type="molecule type" value="Genomic_DNA"/>
</dbReference>
<dbReference type="PATRIC" id="fig|253.9.peg.3232"/>
<organism evidence="2 3">
    <name type="scientific">Chryseobacterium indologenes</name>
    <name type="common">Flavobacterium indologenes</name>
    <dbReference type="NCBI Taxonomy" id="253"/>
    <lineage>
        <taxon>Bacteria</taxon>
        <taxon>Pseudomonadati</taxon>
        <taxon>Bacteroidota</taxon>
        <taxon>Flavobacteriia</taxon>
        <taxon>Flavobacteriales</taxon>
        <taxon>Weeksellaceae</taxon>
        <taxon>Chryseobacterium group</taxon>
        <taxon>Chryseobacterium</taxon>
    </lineage>
</organism>
<name>A0A0N0ITS0_CHRID</name>
<comment type="caution">
    <text evidence="2">The sequence shown here is derived from an EMBL/GenBank/DDBJ whole genome shotgun (WGS) entry which is preliminary data.</text>
</comment>
<gene>
    <name evidence="2" type="ORF">AOB46_22400</name>
</gene>
<keyword evidence="1" id="KW-0175">Coiled coil</keyword>
<sequence>MTVTPQNNKCMLDCKMKITFINTSKNNYMIPLDTTGIRAYDGNIFWLDFKNSKKVDKSLCLELSIKKSNTEFPLEATTRKKDIDMDLINFDSLSIIAKKENDEYQEKLENWKVKYKIKDNKKAEKNMYLNENLLFLESGQEFSYYIKFDTSFELENNYFSPESYYLITPDTKYHAVLKLKIPNNIQSYFTTEQKEKYKKYKIFAGDIISKPLSL</sequence>
<reference evidence="2 3" key="1">
    <citation type="journal article" date="2015" name="Genom Data">
        <title>Draft genome sequence of a multidrug-resistant Chryseobacterium indologenes isolate from Malaysia.</title>
        <authorList>
            <person name="Yu C.Y."/>
            <person name="Ang G.Y."/>
            <person name="Cheng H.J."/>
            <person name="Cheong Y.M."/>
            <person name="Yin W.F."/>
            <person name="Chan K.G."/>
        </authorList>
    </citation>
    <scope>NUCLEOTIDE SEQUENCE [LARGE SCALE GENOMIC DNA]</scope>
    <source>
        <strain evidence="2 3">CI_885</strain>
    </source>
</reference>
<feature type="coiled-coil region" evidence="1">
    <location>
        <begin position="94"/>
        <end position="121"/>
    </location>
</feature>
<proteinExistence type="predicted"/>
<reference evidence="3" key="2">
    <citation type="submission" date="2015-09" db="EMBL/GenBank/DDBJ databases">
        <title>Draft genome sequence of a multidrug-resistant Chryseobacterium indologenes isolate from Malaysia.</title>
        <authorList>
            <person name="Yu C.Y."/>
            <person name="Ang G.Y."/>
            <person name="Chan K.-G."/>
        </authorList>
    </citation>
    <scope>NUCLEOTIDE SEQUENCE [LARGE SCALE GENOMIC DNA]</scope>
    <source>
        <strain evidence="3">CI_885</strain>
    </source>
</reference>
<evidence type="ECO:0000313" key="3">
    <source>
        <dbReference type="Proteomes" id="UP000037953"/>
    </source>
</evidence>
<evidence type="ECO:0000313" key="2">
    <source>
        <dbReference type="EMBL" id="KPE48993.1"/>
    </source>
</evidence>
<feature type="non-terminal residue" evidence="2">
    <location>
        <position position="214"/>
    </location>
</feature>
<dbReference type="Proteomes" id="UP000037953">
    <property type="component" value="Unassembled WGS sequence"/>
</dbReference>
<dbReference type="AlphaFoldDB" id="A0A0N0ITS0"/>
<accession>A0A0N0ITS0</accession>
<protein>
    <submittedName>
        <fullName evidence="2">Uncharacterized protein</fullName>
    </submittedName>
</protein>